<dbReference type="Gene3D" id="3.10.129.110">
    <property type="entry name" value="Polyketide synthase dehydratase"/>
    <property type="match status" value="1"/>
</dbReference>
<dbReference type="SMART" id="SM00826">
    <property type="entry name" value="PKS_DH"/>
    <property type="match status" value="1"/>
</dbReference>
<dbReference type="InterPro" id="IPR014031">
    <property type="entry name" value="Ketoacyl_synth_C"/>
</dbReference>
<dbReference type="EMBL" id="JAJTJA010000005">
    <property type="protein sequence ID" value="KAH8699211.1"/>
    <property type="molecule type" value="Genomic_DNA"/>
</dbReference>
<dbReference type="InterPro" id="IPR042104">
    <property type="entry name" value="PKS_dehydratase_sf"/>
</dbReference>
<dbReference type="SMART" id="SM00827">
    <property type="entry name" value="PKS_AT"/>
    <property type="match status" value="1"/>
</dbReference>
<evidence type="ECO:0000259" key="9">
    <source>
        <dbReference type="PROSITE" id="PS52019"/>
    </source>
</evidence>
<dbReference type="InterPro" id="IPR020841">
    <property type="entry name" value="PKS_Beta-ketoAc_synthase_dom"/>
</dbReference>
<dbReference type="InterPro" id="IPR006162">
    <property type="entry name" value="Ppantetheine_attach_site"/>
</dbReference>
<dbReference type="InterPro" id="IPR009081">
    <property type="entry name" value="PP-bd_ACP"/>
</dbReference>
<dbReference type="Pfam" id="PF08659">
    <property type="entry name" value="KR"/>
    <property type="match status" value="1"/>
</dbReference>
<dbReference type="Pfam" id="PF00109">
    <property type="entry name" value="ketoacyl-synt"/>
    <property type="match status" value="1"/>
</dbReference>
<dbReference type="Pfam" id="PF16197">
    <property type="entry name" value="KAsynt_C_assoc"/>
    <property type="match status" value="1"/>
</dbReference>
<dbReference type="InterPro" id="IPR013968">
    <property type="entry name" value="PKS_KR"/>
</dbReference>
<evidence type="ECO:0000256" key="4">
    <source>
        <dbReference type="ARBA" id="ARBA00023268"/>
    </source>
</evidence>
<dbReference type="InterPro" id="IPR036291">
    <property type="entry name" value="NAD(P)-bd_dom_sf"/>
</dbReference>
<dbReference type="Pfam" id="PF08240">
    <property type="entry name" value="ADH_N"/>
    <property type="match status" value="1"/>
</dbReference>
<evidence type="ECO:0000256" key="5">
    <source>
        <dbReference type="PROSITE-ProRule" id="PRU01363"/>
    </source>
</evidence>
<protein>
    <submittedName>
        <fullName evidence="10">Polyketide synthase</fullName>
    </submittedName>
</protein>
<feature type="region of interest" description="Disordered" evidence="6">
    <location>
        <begin position="1"/>
        <end position="25"/>
    </location>
</feature>
<dbReference type="Pfam" id="PF23114">
    <property type="entry name" value="NAD-bd_HRPKS_sdrA"/>
    <property type="match status" value="1"/>
</dbReference>
<keyword evidence="11" id="KW-1185">Reference proteome</keyword>
<comment type="caution">
    <text evidence="10">The sequence shown here is derived from an EMBL/GenBank/DDBJ whole genome shotgun (WGS) entry which is preliminary data.</text>
</comment>
<dbReference type="InterPro" id="IPR016035">
    <property type="entry name" value="Acyl_Trfase/lysoPLipase"/>
</dbReference>
<evidence type="ECO:0000313" key="10">
    <source>
        <dbReference type="EMBL" id="KAH8699211.1"/>
    </source>
</evidence>
<dbReference type="SMART" id="SM00823">
    <property type="entry name" value="PKS_PP"/>
    <property type="match status" value="1"/>
</dbReference>
<proteinExistence type="predicted"/>
<dbReference type="InterPro" id="IPR016039">
    <property type="entry name" value="Thiolase-like"/>
</dbReference>
<dbReference type="CDD" id="cd00833">
    <property type="entry name" value="PKS"/>
    <property type="match status" value="1"/>
</dbReference>
<dbReference type="InterPro" id="IPR016036">
    <property type="entry name" value="Malonyl_transacylase_ACP-bd"/>
</dbReference>
<dbReference type="FunFam" id="3.40.50.720:FF:000209">
    <property type="entry name" value="Polyketide synthase Pks12"/>
    <property type="match status" value="1"/>
</dbReference>
<dbReference type="Gene3D" id="3.90.180.10">
    <property type="entry name" value="Medium-chain alcohol dehydrogenases, catalytic domain"/>
    <property type="match status" value="1"/>
</dbReference>
<dbReference type="Pfam" id="PF00698">
    <property type="entry name" value="Acyl_transf_1"/>
    <property type="match status" value="1"/>
</dbReference>
<dbReference type="InterPro" id="IPR013154">
    <property type="entry name" value="ADH-like_N"/>
</dbReference>
<dbReference type="Gene3D" id="3.40.47.10">
    <property type="match status" value="1"/>
</dbReference>
<dbReference type="CDD" id="cd05195">
    <property type="entry name" value="enoyl_red"/>
    <property type="match status" value="1"/>
</dbReference>
<dbReference type="PANTHER" id="PTHR43775:SF13">
    <property type="entry name" value="POLYKETIDE SYNTHASE 1"/>
    <property type="match status" value="1"/>
</dbReference>
<dbReference type="Pfam" id="PF23297">
    <property type="entry name" value="ACP_SdgA_C"/>
    <property type="match status" value="1"/>
</dbReference>
<dbReference type="InterPro" id="IPR036736">
    <property type="entry name" value="ACP-like_sf"/>
</dbReference>
<evidence type="ECO:0000256" key="6">
    <source>
        <dbReference type="SAM" id="MobiDB-lite"/>
    </source>
</evidence>
<dbReference type="InterPro" id="IPR056501">
    <property type="entry name" value="NAD-bd_HRPKS_sdrA"/>
</dbReference>
<feature type="region of interest" description="N-terminal hotdog fold" evidence="5">
    <location>
        <begin position="948"/>
        <end position="1083"/>
    </location>
</feature>
<dbReference type="InterPro" id="IPR011032">
    <property type="entry name" value="GroES-like_sf"/>
</dbReference>
<dbReference type="SMART" id="SM00829">
    <property type="entry name" value="PKS_ER"/>
    <property type="match status" value="1"/>
</dbReference>
<keyword evidence="2" id="KW-0597">Phosphoprotein</keyword>
<evidence type="ECO:0000313" key="11">
    <source>
        <dbReference type="Proteomes" id="UP001201262"/>
    </source>
</evidence>
<feature type="active site" description="Proton donor; for dehydratase activity" evidence="5">
    <location>
        <position position="1177"/>
    </location>
</feature>
<dbReference type="InterPro" id="IPR049551">
    <property type="entry name" value="PKS_DH_C"/>
</dbReference>
<evidence type="ECO:0000256" key="1">
    <source>
        <dbReference type="ARBA" id="ARBA00022450"/>
    </source>
</evidence>
<dbReference type="Pfam" id="PF21089">
    <property type="entry name" value="PKS_DH_N"/>
    <property type="match status" value="1"/>
</dbReference>
<dbReference type="InterPro" id="IPR049900">
    <property type="entry name" value="PKS_mFAS_DH"/>
</dbReference>
<dbReference type="Gene3D" id="3.40.50.720">
    <property type="entry name" value="NAD(P)-binding Rossmann-like Domain"/>
    <property type="match status" value="2"/>
</dbReference>
<dbReference type="SMART" id="SM00825">
    <property type="entry name" value="PKS_KS"/>
    <property type="match status" value="1"/>
</dbReference>
<dbReference type="SUPFAM" id="SSF55048">
    <property type="entry name" value="Probable ACP-binding domain of malonyl-CoA ACP transacylase"/>
    <property type="match status" value="1"/>
</dbReference>
<dbReference type="InterPro" id="IPR014043">
    <property type="entry name" value="Acyl_transferase_dom"/>
</dbReference>
<feature type="domain" description="Carrier" evidence="7">
    <location>
        <begin position="2147"/>
        <end position="2224"/>
    </location>
</feature>
<accession>A0AAD4KTX5</accession>
<dbReference type="SUPFAM" id="SSF52151">
    <property type="entry name" value="FabD/lysophospholipase-like"/>
    <property type="match status" value="1"/>
</dbReference>
<dbReference type="PROSITE" id="PS52019">
    <property type="entry name" value="PKS_MFAS_DH"/>
    <property type="match status" value="1"/>
</dbReference>
<dbReference type="GO" id="GO:0004312">
    <property type="term" value="F:fatty acid synthase activity"/>
    <property type="evidence" value="ECO:0007669"/>
    <property type="project" value="TreeGrafter"/>
</dbReference>
<keyword evidence="3" id="KW-0808">Transferase</keyword>
<dbReference type="SUPFAM" id="SSF47336">
    <property type="entry name" value="ACP-like"/>
    <property type="match status" value="1"/>
</dbReference>
<dbReference type="SUPFAM" id="SSF51735">
    <property type="entry name" value="NAD(P)-binding Rossmann-fold domains"/>
    <property type="match status" value="2"/>
</dbReference>
<dbReference type="Gene3D" id="3.40.366.10">
    <property type="entry name" value="Malonyl-Coenzyme A Acyl Carrier Protein, domain 2"/>
    <property type="match status" value="1"/>
</dbReference>
<dbReference type="InterPro" id="IPR020843">
    <property type="entry name" value="ER"/>
</dbReference>
<dbReference type="SUPFAM" id="SSF53901">
    <property type="entry name" value="Thiolase-like"/>
    <property type="match status" value="1"/>
</dbReference>
<dbReference type="GO" id="GO:0031177">
    <property type="term" value="F:phosphopantetheine binding"/>
    <property type="evidence" value="ECO:0007669"/>
    <property type="project" value="InterPro"/>
</dbReference>
<dbReference type="GO" id="GO:0006633">
    <property type="term" value="P:fatty acid biosynthetic process"/>
    <property type="evidence" value="ECO:0007669"/>
    <property type="project" value="InterPro"/>
</dbReference>
<dbReference type="Pfam" id="PF13602">
    <property type="entry name" value="ADH_zinc_N_2"/>
    <property type="match status" value="1"/>
</dbReference>
<dbReference type="GO" id="GO:0030639">
    <property type="term" value="P:polyketide biosynthetic process"/>
    <property type="evidence" value="ECO:0007669"/>
    <property type="project" value="UniProtKB-ARBA"/>
</dbReference>
<dbReference type="GO" id="GO:0016491">
    <property type="term" value="F:oxidoreductase activity"/>
    <property type="evidence" value="ECO:0007669"/>
    <property type="project" value="InterPro"/>
</dbReference>
<dbReference type="Gene3D" id="1.10.1200.10">
    <property type="entry name" value="ACP-like"/>
    <property type="match status" value="1"/>
</dbReference>
<dbReference type="SMART" id="SM00822">
    <property type="entry name" value="PKS_KR"/>
    <property type="match status" value="1"/>
</dbReference>
<dbReference type="PROSITE" id="PS00012">
    <property type="entry name" value="PHOSPHOPANTETHEINE"/>
    <property type="match status" value="1"/>
</dbReference>
<dbReference type="InterPro" id="IPR049552">
    <property type="entry name" value="PKS_DH_N"/>
</dbReference>
<feature type="region of interest" description="C-terminal hotdog fold" evidence="5">
    <location>
        <begin position="1112"/>
        <end position="1268"/>
    </location>
</feature>
<dbReference type="InterPro" id="IPR020806">
    <property type="entry name" value="PKS_PP-bd"/>
</dbReference>
<dbReference type="GeneID" id="70243365"/>
<feature type="active site" description="Proton acceptor; for dehydratase activity" evidence="5">
    <location>
        <position position="980"/>
    </location>
</feature>
<reference evidence="10" key="1">
    <citation type="submission" date="2021-12" db="EMBL/GenBank/DDBJ databases">
        <title>Convergent genome expansion in fungi linked to evolution of root-endophyte symbiosis.</title>
        <authorList>
            <consortium name="DOE Joint Genome Institute"/>
            <person name="Ke Y.-H."/>
            <person name="Bonito G."/>
            <person name="Liao H.-L."/>
            <person name="Looney B."/>
            <person name="Rojas-Flechas A."/>
            <person name="Nash J."/>
            <person name="Hameed K."/>
            <person name="Schadt C."/>
            <person name="Martin F."/>
            <person name="Crous P.W."/>
            <person name="Miettinen O."/>
            <person name="Magnuson J.K."/>
            <person name="Labbe J."/>
            <person name="Jacobson D."/>
            <person name="Doktycz M.J."/>
            <person name="Veneault-Fourrey C."/>
            <person name="Kuo A."/>
            <person name="Mondo S."/>
            <person name="Calhoun S."/>
            <person name="Riley R."/>
            <person name="Ohm R."/>
            <person name="LaButti K."/>
            <person name="Andreopoulos B."/>
            <person name="Pangilinan J."/>
            <person name="Nolan M."/>
            <person name="Tritt A."/>
            <person name="Clum A."/>
            <person name="Lipzen A."/>
            <person name="Daum C."/>
            <person name="Barry K."/>
            <person name="Grigoriev I.V."/>
            <person name="Vilgalys R."/>
        </authorList>
    </citation>
    <scope>NUCLEOTIDE SEQUENCE</scope>
    <source>
        <strain evidence="10">PMI_201</strain>
    </source>
</reference>
<evidence type="ECO:0000256" key="3">
    <source>
        <dbReference type="ARBA" id="ARBA00022679"/>
    </source>
</evidence>
<gene>
    <name evidence="10" type="ORF">BGW36DRAFT_340673</name>
</gene>
<evidence type="ECO:0000259" key="7">
    <source>
        <dbReference type="PROSITE" id="PS50075"/>
    </source>
</evidence>
<dbReference type="GO" id="GO:0004315">
    <property type="term" value="F:3-oxoacyl-[acyl-carrier-protein] synthase activity"/>
    <property type="evidence" value="ECO:0007669"/>
    <property type="project" value="InterPro"/>
</dbReference>
<dbReference type="PROSITE" id="PS50075">
    <property type="entry name" value="CARRIER"/>
    <property type="match status" value="1"/>
</dbReference>
<evidence type="ECO:0000256" key="2">
    <source>
        <dbReference type="ARBA" id="ARBA00022553"/>
    </source>
</evidence>
<dbReference type="PANTHER" id="PTHR43775">
    <property type="entry name" value="FATTY ACID SYNTHASE"/>
    <property type="match status" value="1"/>
</dbReference>
<dbReference type="Proteomes" id="UP001201262">
    <property type="component" value="Unassembled WGS sequence"/>
</dbReference>
<dbReference type="InterPro" id="IPR050091">
    <property type="entry name" value="PKS_NRPS_Biosynth_Enz"/>
</dbReference>
<evidence type="ECO:0000259" key="8">
    <source>
        <dbReference type="PROSITE" id="PS52004"/>
    </source>
</evidence>
<dbReference type="InterPro" id="IPR018201">
    <property type="entry name" value="Ketoacyl_synth_AS"/>
</dbReference>
<dbReference type="InterPro" id="IPR032821">
    <property type="entry name" value="PKS_assoc"/>
</dbReference>
<keyword evidence="1" id="KW-0596">Phosphopantetheine</keyword>
<organism evidence="10 11">
    <name type="scientific">Talaromyces proteolyticus</name>
    <dbReference type="NCBI Taxonomy" id="1131652"/>
    <lineage>
        <taxon>Eukaryota</taxon>
        <taxon>Fungi</taxon>
        <taxon>Dikarya</taxon>
        <taxon>Ascomycota</taxon>
        <taxon>Pezizomycotina</taxon>
        <taxon>Eurotiomycetes</taxon>
        <taxon>Eurotiomycetidae</taxon>
        <taxon>Eurotiales</taxon>
        <taxon>Trichocomaceae</taxon>
        <taxon>Talaromyces</taxon>
        <taxon>Talaromyces sect. Bacilispori</taxon>
    </lineage>
</organism>
<keyword evidence="4" id="KW-0511">Multifunctional enzyme</keyword>
<feature type="domain" description="PKS/mFAS DH" evidence="9">
    <location>
        <begin position="948"/>
        <end position="1268"/>
    </location>
</feature>
<dbReference type="InterPro" id="IPR020807">
    <property type="entry name" value="PKS_DH"/>
</dbReference>
<dbReference type="Pfam" id="PF14765">
    <property type="entry name" value="PS-DH"/>
    <property type="match status" value="1"/>
</dbReference>
<dbReference type="RefSeq" id="XP_046073675.1">
    <property type="nucleotide sequence ID" value="XM_046213078.1"/>
</dbReference>
<dbReference type="SUPFAM" id="SSF50129">
    <property type="entry name" value="GroES-like"/>
    <property type="match status" value="1"/>
</dbReference>
<name>A0AAD4KTX5_9EURO</name>
<dbReference type="PROSITE" id="PS52004">
    <property type="entry name" value="KS3_2"/>
    <property type="match status" value="1"/>
</dbReference>
<dbReference type="PROSITE" id="PS00606">
    <property type="entry name" value="KS3_1"/>
    <property type="match status" value="1"/>
</dbReference>
<dbReference type="GO" id="GO:1901336">
    <property type="term" value="P:lactone biosynthetic process"/>
    <property type="evidence" value="ECO:0007669"/>
    <property type="project" value="UniProtKB-ARBA"/>
</dbReference>
<dbReference type="Pfam" id="PF02801">
    <property type="entry name" value="Ketoacyl-synt_C"/>
    <property type="match status" value="1"/>
</dbReference>
<feature type="domain" description="Ketosynthase family 3 (KS3)" evidence="8">
    <location>
        <begin position="30"/>
        <end position="455"/>
    </location>
</feature>
<sequence length="2230" mass="243745">MNNFSTELGTRPISTDPILNGQLPENKRSKQPVAIIGYACRLPGDVSSPNDLWELCTRKRSGWSKIPKDRFSSEAFHHPNPSKVGTFNPAGGYFLQDDISRFDAPFFNISTQEAISMDPQQRLLLECSYEALESAGLPKESLAGRNVGVFVGGNFADYELNNVRDVETIPMYQSTGCAPALQSNRISYFFDFRGPSFTVDTACSSSLVALHNAVRSLQNEESSEALVAGCRLNIVPDLFVSMSMSHLFNDDGKTYSFDDRAKSGFARGEGAGVVLLKPLDAAIRDQDPIRAVIANSGLSQDGRTQGITLPNVHAQEQLMSRVYREVDIKPEECGFVEMHGTGTKVGDPIEAAAVRAALGNGRTARDPLYIGSVKSNVGHLEGASGIISVIKAAMMLDNGLLLPNADFQKVNQNIPLSEWNMKVVTSTRPFPRGKKYVSVSNYGFGGTNGHVVLERPPLEAKLATSMTTVNSDAIGNDPKQKLIIISANDKDSLQARIKDFCIYFEQRPEVFEKMLFGNFAYTLGSKLSQLAYRVALSASSLDELGVRLAQLKVNPARVLGSPSIGFIFTGQGAQWAQMGVPLMAKYPIFASAIERADACLQSIGASFSLVDELGKDATSSEIDSPHLSQPACTALQIALVILLDSWGIRPSSVVGHSSGEIGAAYAAGVYDLESAMSLAYHRGRMTRLLKEKCPELKGGMLAVGVGAETIRQMLKMLRGGYATIACINSPTSVTVSGDLQAIQELEEALQSRQIFSRKLKIDVAYHSDHMRKIAEPYFSAISSIQPKSTSSATFYSSVEGRIIDPSSLGAAYWVQNLVSSVLFSEALGKMCSSDGRPNLLVEIGPHSALKGPAIDILKHLGPTSSKVAYTPTILRKVDHIDALFDTARAAYVRGAKLDMNAVNFPSSGAKNNAFLTDLPRYPWQHGTRYWHEARIAQNHSIRDGAIRNDILGVVANYSNDLEPTWRNIVRLDDIPWLRDHKMQGMVVYPLAGYLSMAVEAAKFRAQKRNQSFSAYKFREVVVESALVISNDVNIETTISLQPYDEGTRGSSDLWDEFKIHSWTSKRGWIQHCRGLVGVRSKQTDNTLEIFSADKRIQEHILTEKAKIRTASVNHVQTDHLYQVLMELGAEYGPTFQGLENTHADSHHSHADLYIRDTARVMPKGFQPELAIHPALLDGLLHLVWPILGHGKMDLETLYMPTLIKEAIISRNIPSSPGQYIKAYGTGSPHLPWPEPTNFDLFATQDDSSEPLIMLDGLVMTPIRDLGLGQQGEVRKLCYKFEWLPLVETAVPSNGIEPCQETPSDGEFIQTNGTIHTNGVTTEQESSKKATNGIIPDKRNLLIANFGNSNLQSSISIAQELSAGPVLEIDEVTKSTCTEKNVIIIQSPSSSLRNITASQFECIKTTLLNAANVLWIYQTNTPDAHMTVGLTRSVRSETMAKVSTLGLDTEEPNAASSAIRKTIGIIWSADGAEICPDFEFKSKGADLHILRAVEDDSCNTFIHNEVSDFALSLQAFHQPGRRFKLGITNPGSLDTIYFADDDAPILEDNSVEVEVKATGINFKDIVVSMGQLNQPYIGVECSGIVSSVGKNVNDIKIGEKVMCMPEGAYSTYARCLSTSVIPIPEILSLEEAATVPIVFCTAYYGLFDLGRLETSERVLIHAGAGGVGQAAIQLAQMAGADVFVTVGNRDKKLFVMEKYSIPENRIFYSRDSSFGKAVRQATNGEGVDVVLNSLAGDLLRETWECVAPFGRFIEIGKADITKNSRLDMLKFEYNVTFASVDLTKVAKYKPKLMKRLLNDVSQLITKQKIKPIFPITKFRISELEMAFRTLQTGKNMGKSVVVHDGDDLVKAVALKAGPGLLRSDATYIIVGGVGGLGRAMAKWMSQKGARNIVLTSRNASVSNEVQVLIDEVRIHSTRILVKACDITSNESVNNLVREELKDLPPIRGVVHGAMVLRDMLFEQMAFNDFETVATCKVEGAWNLHYNLAESPLDFFIALSSVAGVVGNRGQAAYAAANVFLDGFMEYRRSQNLPGASIDLAAVTDVGYLADSDPSRRQEVLKNVGSSVINESEVLALLALAITGELKKSSHRQYITGLEIMESADSFWIHDPKFQVLRDAAGSNLKYSDSTGQSIPLSVALKSASSKEEALELCFGGLVVKLAEVLGLSAEDMDTLTRLSSLGLDSLVAIEIRNWIAREADANVQVLELLSSESLSHLSELIITKSKLVFKF</sequence>
<dbReference type="InterPro" id="IPR014030">
    <property type="entry name" value="Ketoacyl_synth_N"/>
</dbReference>
<dbReference type="InterPro" id="IPR001227">
    <property type="entry name" value="Ac_transferase_dom_sf"/>
</dbReference>
<dbReference type="InterPro" id="IPR057326">
    <property type="entry name" value="KR_dom"/>
</dbReference>